<feature type="transmembrane region" description="Helical" evidence="1">
    <location>
        <begin position="6"/>
        <end position="24"/>
    </location>
</feature>
<keyword evidence="1" id="KW-0812">Transmembrane</keyword>
<accession>A0ABR9RRL4</accession>
<keyword evidence="1" id="KW-0472">Membrane</keyword>
<reference evidence="2 3" key="1">
    <citation type="submission" date="2020-10" db="EMBL/GenBank/DDBJ databases">
        <title>Nocardioides sp. isolated from sludge.</title>
        <authorList>
            <person name="Zhang X."/>
        </authorList>
    </citation>
    <scope>NUCLEOTIDE SEQUENCE [LARGE SCALE GENOMIC DNA]</scope>
    <source>
        <strain evidence="2 3">Y6</strain>
    </source>
</reference>
<keyword evidence="3" id="KW-1185">Reference proteome</keyword>
<evidence type="ECO:0000313" key="3">
    <source>
        <dbReference type="Proteomes" id="UP000756387"/>
    </source>
</evidence>
<sequence>MSSTLVTAAVSTLAVVATAIYNTGGRGALERRVMRQELEVAALLPTGSERDEMERSARDRAAVYASRRLGQEPFKPRQHAVLLGFTAVSLVVGYAGGVLTRTVRAHTAILTMLDSLALLMMIMGFTLAATAFTAWCSGVFLAQRTRNRRAAIAEHRRRLADNASRRVGSLEQASLWPVGTRVHWVSDGAGEW</sequence>
<evidence type="ECO:0000256" key="1">
    <source>
        <dbReference type="SAM" id="Phobius"/>
    </source>
</evidence>
<feature type="transmembrane region" description="Helical" evidence="1">
    <location>
        <begin position="119"/>
        <end position="142"/>
    </location>
</feature>
<organism evidence="2 3">
    <name type="scientific">Nocardioides malaquae</name>
    <dbReference type="NCBI Taxonomy" id="2773426"/>
    <lineage>
        <taxon>Bacteria</taxon>
        <taxon>Bacillati</taxon>
        <taxon>Actinomycetota</taxon>
        <taxon>Actinomycetes</taxon>
        <taxon>Propionibacteriales</taxon>
        <taxon>Nocardioidaceae</taxon>
        <taxon>Nocardioides</taxon>
    </lineage>
</organism>
<protein>
    <submittedName>
        <fullName evidence="2">Uncharacterized protein</fullName>
    </submittedName>
</protein>
<dbReference type="Proteomes" id="UP000756387">
    <property type="component" value="Unassembled WGS sequence"/>
</dbReference>
<comment type="caution">
    <text evidence="2">The sequence shown here is derived from an EMBL/GenBank/DDBJ whole genome shotgun (WGS) entry which is preliminary data.</text>
</comment>
<gene>
    <name evidence="2" type="ORF">IEQ44_05910</name>
</gene>
<name>A0ABR9RRL4_9ACTN</name>
<dbReference type="RefSeq" id="WP_193637508.1">
    <property type="nucleotide sequence ID" value="NZ_JADCSA010000004.1"/>
</dbReference>
<feature type="transmembrane region" description="Helical" evidence="1">
    <location>
        <begin position="80"/>
        <end position="99"/>
    </location>
</feature>
<dbReference type="EMBL" id="JADCSA010000004">
    <property type="protein sequence ID" value="MBE7324181.1"/>
    <property type="molecule type" value="Genomic_DNA"/>
</dbReference>
<evidence type="ECO:0000313" key="2">
    <source>
        <dbReference type="EMBL" id="MBE7324181.1"/>
    </source>
</evidence>
<keyword evidence="1" id="KW-1133">Transmembrane helix</keyword>
<proteinExistence type="predicted"/>